<feature type="non-terminal residue" evidence="15">
    <location>
        <position position="1"/>
    </location>
</feature>
<feature type="transmembrane region" description="Helical" evidence="13">
    <location>
        <begin position="896"/>
        <end position="922"/>
    </location>
</feature>
<feature type="domain" description="G-protein coupled receptors family 3 profile" evidence="14">
    <location>
        <begin position="897"/>
        <end position="1158"/>
    </location>
</feature>
<evidence type="ECO:0000256" key="8">
    <source>
        <dbReference type="ARBA" id="ARBA00023170"/>
    </source>
</evidence>
<comment type="subcellular location">
    <subcellularLocation>
        <location evidence="1">Cell membrane</location>
        <topology evidence="1">Multi-pass membrane protein</topology>
    </subcellularLocation>
</comment>
<feature type="region of interest" description="Disordered" evidence="12">
    <location>
        <begin position="1"/>
        <end position="20"/>
    </location>
</feature>
<feature type="transmembrane region" description="Helical" evidence="13">
    <location>
        <begin position="1116"/>
        <end position="1136"/>
    </location>
</feature>
<dbReference type="GO" id="GO:0050909">
    <property type="term" value="P:sensory perception of taste"/>
    <property type="evidence" value="ECO:0007669"/>
    <property type="project" value="UniProtKB-ARBA"/>
</dbReference>
<sequence>VTRGSVAEPPWARGHRSPRVSVTTDVLSSAAGQGPGEQLLPGPRLRAAVLRSLQRGERLKELQALLTAQEHAQRARGVALLLELQGQTSLRSACRTSSWQDSSQKLFTRSSLQALDNALLLQPLASRAQYSSGRAIQEVTERLAVLVRSVARLKPSAVERHVLPALWHLIGQLTSGGAGGGRAWRGALGRLARGLWDTLPDRLQASAESRPPAQRDALQEILGSPVEGLCPHRDEGAGGDREDRTSGDEREDGHGPAGQMEETAGASRGEGRESAPGPASRPAGFEPGLQVVLSSALMSANSDQTMTAPSSFLSTSSGHRGRSGHQQIPEAQTGPSALGTMLLFPAAGIPDFSAPHMPLALDSCGDWGPQCCYVRSHTLPSFRAPRRKGLRSPVDNLQSRTEPTSFNCTEFDSTMFVRSLVVIHSIEAVNAAGFLPGVRLGYIACDTCGHAAKAIQAAQLLLSVNGTGPRGCDYAQFRPRVKAIIGSRFSEESIAVARLLGLYLVPQVSCTSSAEILSDKLSFPAFLRTIPSDVHQTRALARLVAHHGWDWVGVVSGDDEYGRAALQSFLANAAEQRVCVAFHEVLPHYLGHEDGRRRVREAASRIRSSEAQVVLLILKPELVEQLFRELVPFGVNRTWIASDSWAVYQPLTQLAGINQLGDIFGFSFVTGRIPGFEEFLRQLQPRPGAENRFLEEYLRRRGPDDDALLGEVGSGPAYSMQLAVWAVAHALRSLLRCNATVCPGPRDFRPWELLRELKRVNFTLDDRRFYFDESGDSVNGYDLIYWARNGTGRRFQVVGKYHLAERDVEVDRSLIQWSTPNGEVPASYCSQPCPPGTAKKVSNISCCYNCTPCVEGTYSNSSNVDDCAPCPSGTWSLAGSAACRARDESYLRWDEAYAVAMLAFGALGLAVLLAILGLFLAHRHTPAVKVAGGPLCYAMLAALAASFGSVALFIGRPEPYACQVRQPLYGLSFTLCVSCILVKAFRTYLAFLFDLSVQQKLKKLYRPGAIILLLTAVQGAICTFWLIFDGPRVERLTAEQSMTVLVQCVEGSNVGFGIMLSYIGLLAFACFMLAFKSRKIPHWYNETGYIIFSMLVYLFVWVCFVPVYVTRSQQRAAVQASAILASNYGVVCCHLLPKCYFVLFKRAQNTPEAYQRKVRESIVSLDASTLSGSLACSARSLDFGLVPHGPPALRYRRRYSH</sequence>
<feature type="transmembrane region" description="Helical" evidence="13">
    <location>
        <begin position="1087"/>
        <end position="1110"/>
    </location>
</feature>
<dbReference type="SUPFAM" id="SSF53822">
    <property type="entry name" value="Periplasmic binding protein-like I"/>
    <property type="match status" value="1"/>
</dbReference>
<accession>A0A8J7NIJ6</accession>
<dbReference type="FunFam" id="2.10.50.30:FF:000004">
    <property type="entry name" value="Taste receptor type 1 member 3-like protein"/>
    <property type="match status" value="1"/>
</dbReference>
<keyword evidence="10" id="KW-0807">Transducer</keyword>
<evidence type="ECO:0000256" key="6">
    <source>
        <dbReference type="ARBA" id="ARBA00023040"/>
    </source>
</evidence>
<keyword evidence="5 13" id="KW-1133">Transmembrane helix</keyword>
<keyword evidence="9" id="KW-0325">Glycoprotein</keyword>
<dbReference type="PRINTS" id="PR00592">
    <property type="entry name" value="CASENSINGR"/>
</dbReference>
<keyword evidence="3 13" id="KW-0812">Transmembrane</keyword>
<feature type="compositionally biased region" description="Polar residues" evidence="12">
    <location>
        <begin position="300"/>
        <end position="315"/>
    </location>
</feature>
<keyword evidence="2" id="KW-1003">Cell membrane</keyword>
<feature type="region of interest" description="Disordered" evidence="12">
    <location>
        <begin position="300"/>
        <end position="333"/>
    </location>
</feature>
<dbReference type="PANTHER" id="PTHR24061">
    <property type="entry name" value="CALCIUM-SENSING RECEPTOR-RELATED"/>
    <property type="match status" value="1"/>
</dbReference>
<evidence type="ECO:0000256" key="9">
    <source>
        <dbReference type="ARBA" id="ARBA00023180"/>
    </source>
</evidence>
<dbReference type="Gene3D" id="3.40.50.2300">
    <property type="match status" value="2"/>
</dbReference>
<dbReference type="AlphaFoldDB" id="A0A8J7NIJ6"/>
<dbReference type="EMBL" id="JAAWVO010016230">
    <property type="protein sequence ID" value="MBN3314579.1"/>
    <property type="molecule type" value="Genomic_DNA"/>
</dbReference>
<dbReference type="PANTHER" id="PTHR24061:SF506">
    <property type="entry name" value="G-PROTEIN COUPLED RECEPTOR FAMILY C GROUP 6 MEMBER A-LIKE PRECURSOR"/>
    <property type="match status" value="1"/>
</dbReference>
<dbReference type="InterPro" id="IPR038550">
    <property type="entry name" value="GPCR_3_9-Cys_sf"/>
</dbReference>
<proteinExistence type="inferred from homology"/>
<feature type="region of interest" description="Disordered" evidence="12">
    <location>
        <begin position="223"/>
        <end position="286"/>
    </location>
</feature>
<name>A0A8J7NIJ6_ATRSP</name>
<keyword evidence="4" id="KW-0732">Signal</keyword>
<protein>
    <submittedName>
        <fullName evidence="15">GPC6A protein</fullName>
    </submittedName>
</protein>
<evidence type="ECO:0000256" key="4">
    <source>
        <dbReference type="ARBA" id="ARBA00022729"/>
    </source>
</evidence>
<comment type="caution">
    <text evidence="15">The sequence shown here is derived from an EMBL/GenBank/DDBJ whole genome shotgun (WGS) entry which is preliminary data.</text>
</comment>
<evidence type="ECO:0000256" key="5">
    <source>
        <dbReference type="ARBA" id="ARBA00022989"/>
    </source>
</evidence>
<keyword evidence="6" id="KW-0297">G-protein coupled receptor</keyword>
<feature type="non-terminal residue" evidence="15">
    <location>
        <position position="1201"/>
    </location>
</feature>
<dbReference type="GO" id="GO:0005886">
    <property type="term" value="C:plasma membrane"/>
    <property type="evidence" value="ECO:0007669"/>
    <property type="project" value="UniProtKB-SubCell"/>
</dbReference>
<evidence type="ECO:0000256" key="12">
    <source>
        <dbReference type="SAM" id="MobiDB-lite"/>
    </source>
</evidence>
<evidence type="ECO:0000256" key="7">
    <source>
        <dbReference type="ARBA" id="ARBA00023136"/>
    </source>
</evidence>
<keyword evidence="16" id="KW-1185">Reference proteome</keyword>
<keyword evidence="7 13" id="KW-0472">Membrane</keyword>
<keyword evidence="8" id="KW-0675">Receptor</keyword>
<dbReference type="Proteomes" id="UP000736164">
    <property type="component" value="Unassembled WGS sequence"/>
</dbReference>
<feature type="transmembrane region" description="Helical" evidence="13">
    <location>
        <begin position="967"/>
        <end position="989"/>
    </location>
</feature>
<dbReference type="InterPro" id="IPR000068">
    <property type="entry name" value="GPCR_3_Ca_sens_rcpt-rel"/>
</dbReference>
<evidence type="ECO:0000313" key="16">
    <source>
        <dbReference type="Proteomes" id="UP000736164"/>
    </source>
</evidence>
<dbReference type="Pfam" id="PF07562">
    <property type="entry name" value="NCD3G"/>
    <property type="match status" value="1"/>
</dbReference>
<dbReference type="Gene3D" id="2.10.50.30">
    <property type="entry name" value="GPCR, family 3, nine cysteines domain"/>
    <property type="match status" value="1"/>
</dbReference>
<dbReference type="InterPro" id="IPR011500">
    <property type="entry name" value="GPCR_3_9-Cys_dom"/>
</dbReference>
<reference evidence="15" key="1">
    <citation type="journal article" date="2021" name="Cell">
        <title>Tracing the genetic footprints of vertebrate landing in non-teleost ray-finned fishes.</title>
        <authorList>
            <person name="Bi X."/>
            <person name="Wang K."/>
            <person name="Yang L."/>
            <person name="Pan H."/>
            <person name="Jiang H."/>
            <person name="Wei Q."/>
            <person name="Fang M."/>
            <person name="Yu H."/>
            <person name="Zhu C."/>
            <person name="Cai Y."/>
            <person name="He Y."/>
            <person name="Gan X."/>
            <person name="Zeng H."/>
            <person name="Yu D."/>
            <person name="Zhu Y."/>
            <person name="Jiang H."/>
            <person name="Qiu Q."/>
            <person name="Yang H."/>
            <person name="Zhang Y.E."/>
            <person name="Wang W."/>
            <person name="Zhu M."/>
            <person name="He S."/>
            <person name="Zhang G."/>
        </authorList>
    </citation>
    <scope>NUCLEOTIDE SEQUENCE</scope>
    <source>
        <strain evidence="15">Allg_001</strain>
    </source>
</reference>
<evidence type="ECO:0000256" key="13">
    <source>
        <dbReference type="SAM" id="Phobius"/>
    </source>
</evidence>
<evidence type="ECO:0000256" key="11">
    <source>
        <dbReference type="ARBA" id="ARBA00038492"/>
    </source>
</evidence>
<feature type="transmembrane region" description="Helical" evidence="13">
    <location>
        <begin position="1009"/>
        <end position="1028"/>
    </location>
</feature>
<comment type="similarity">
    <text evidence="11">Belongs to the G-protein coupled receptor 3 family. TAS1R subfamily.</text>
</comment>
<evidence type="ECO:0000259" key="14">
    <source>
        <dbReference type="PROSITE" id="PS50259"/>
    </source>
</evidence>
<feature type="transmembrane region" description="Helical" evidence="13">
    <location>
        <begin position="934"/>
        <end position="955"/>
    </location>
</feature>
<dbReference type="Pfam" id="PF01094">
    <property type="entry name" value="ANF_receptor"/>
    <property type="match status" value="1"/>
</dbReference>
<dbReference type="InterPro" id="IPR000337">
    <property type="entry name" value="GPCR_3"/>
</dbReference>
<feature type="transmembrane region" description="Helical" evidence="13">
    <location>
        <begin position="1054"/>
        <end position="1075"/>
    </location>
</feature>
<dbReference type="Pfam" id="PF00003">
    <property type="entry name" value="7tm_3"/>
    <property type="match status" value="1"/>
</dbReference>
<evidence type="ECO:0000256" key="10">
    <source>
        <dbReference type="ARBA" id="ARBA00023224"/>
    </source>
</evidence>
<dbReference type="InterPro" id="IPR017978">
    <property type="entry name" value="GPCR_3_C"/>
</dbReference>
<organism evidence="15 16">
    <name type="scientific">Atractosteus spatula</name>
    <name type="common">Alligator gar</name>
    <name type="synonym">Lepisosteus spatula</name>
    <dbReference type="NCBI Taxonomy" id="7917"/>
    <lineage>
        <taxon>Eukaryota</taxon>
        <taxon>Metazoa</taxon>
        <taxon>Chordata</taxon>
        <taxon>Craniata</taxon>
        <taxon>Vertebrata</taxon>
        <taxon>Euteleostomi</taxon>
        <taxon>Actinopterygii</taxon>
        <taxon>Neopterygii</taxon>
        <taxon>Holostei</taxon>
        <taxon>Semionotiformes</taxon>
        <taxon>Lepisosteidae</taxon>
        <taxon>Atractosteus</taxon>
    </lineage>
</organism>
<dbReference type="FunFam" id="3.40.50.2300:FF:000016">
    <property type="entry name" value="Taste 1 receptor member 2"/>
    <property type="match status" value="1"/>
</dbReference>
<dbReference type="GO" id="GO:0004930">
    <property type="term" value="F:G protein-coupled receptor activity"/>
    <property type="evidence" value="ECO:0007669"/>
    <property type="project" value="UniProtKB-KW"/>
</dbReference>
<gene>
    <name evidence="15" type="primary">Gprc6a_1</name>
    <name evidence="15" type="ORF">GTO95_0003288</name>
</gene>
<evidence type="ECO:0000256" key="1">
    <source>
        <dbReference type="ARBA" id="ARBA00004651"/>
    </source>
</evidence>
<dbReference type="PROSITE" id="PS50259">
    <property type="entry name" value="G_PROTEIN_RECEP_F3_4"/>
    <property type="match status" value="1"/>
</dbReference>
<evidence type="ECO:0000313" key="15">
    <source>
        <dbReference type="EMBL" id="MBN3314579.1"/>
    </source>
</evidence>
<dbReference type="InterPro" id="IPR001828">
    <property type="entry name" value="ANF_lig-bd_rcpt"/>
</dbReference>
<dbReference type="PRINTS" id="PR00248">
    <property type="entry name" value="GPCRMGR"/>
</dbReference>
<evidence type="ECO:0000256" key="3">
    <source>
        <dbReference type="ARBA" id="ARBA00022692"/>
    </source>
</evidence>
<evidence type="ECO:0000256" key="2">
    <source>
        <dbReference type="ARBA" id="ARBA00022475"/>
    </source>
</evidence>
<dbReference type="InterPro" id="IPR028082">
    <property type="entry name" value="Peripla_BP_I"/>
</dbReference>
<feature type="compositionally biased region" description="Basic and acidic residues" evidence="12">
    <location>
        <begin position="230"/>
        <end position="254"/>
    </location>
</feature>